<dbReference type="PANTHER" id="PTHR45818:SF3">
    <property type="entry name" value="PROTEIN VAV"/>
    <property type="match status" value="1"/>
</dbReference>
<dbReference type="Proteomes" id="UP000281553">
    <property type="component" value="Unassembled WGS sequence"/>
</dbReference>
<sequence>MAAYHIVKGTPAEFALPAKKGGKAHYNSASRGNRTAFFCIKDIAAETVDDNFENNVEQCRRPMTPTECVPEISISLSITFKVAERAFNTVKRKEPWKVAKNSVVQKVRLDGQFPYEFILPIAGDREEVALSFFAKSEEARSSWMRAAITVLDNLFPPGARDNGYHFEMNTFKQTTYCYICRKLLQGCFYQGYRCRETGIAAHKACLQKVSQCLPPRYPAVIPPAPPLPPPVVNCSTRGRGGPPFRQINGNSPLGGNPRHSIHGLPTAKHLIALSLLL</sequence>
<accession>A0A3P7L588</accession>
<proteinExistence type="predicted"/>
<protein>
    <recommendedName>
        <fullName evidence="3">Phorbol-ester/DAG-type domain-containing protein</fullName>
    </recommendedName>
</protein>
<evidence type="ECO:0000256" key="1">
    <source>
        <dbReference type="ARBA" id="ARBA00022723"/>
    </source>
</evidence>
<evidence type="ECO:0000313" key="4">
    <source>
        <dbReference type="EMBL" id="VDN08750.1"/>
    </source>
</evidence>
<dbReference type="EMBL" id="UYRU01045721">
    <property type="protein sequence ID" value="VDN08750.1"/>
    <property type="molecule type" value="Genomic_DNA"/>
</dbReference>
<dbReference type="GO" id="GO:0005737">
    <property type="term" value="C:cytoplasm"/>
    <property type="evidence" value="ECO:0007669"/>
    <property type="project" value="TreeGrafter"/>
</dbReference>
<evidence type="ECO:0000313" key="5">
    <source>
        <dbReference type="Proteomes" id="UP000281553"/>
    </source>
</evidence>
<feature type="domain" description="Phorbol-ester/DAG-type" evidence="3">
    <location>
        <begin position="163"/>
        <end position="212"/>
    </location>
</feature>
<dbReference type="AlphaFoldDB" id="A0A3P7L588"/>
<dbReference type="CDD" id="cd20810">
    <property type="entry name" value="C1_VAV"/>
    <property type="match status" value="1"/>
</dbReference>
<dbReference type="GO" id="GO:0046872">
    <property type="term" value="F:metal ion binding"/>
    <property type="evidence" value="ECO:0007669"/>
    <property type="project" value="UniProtKB-KW"/>
</dbReference>
<evidence type="ECO:0000259" key="3">
    <source>
        <dbReference type="PROSITE" id="PS50081"/>
    </source>
</evidence>
<keyword evidence="2" id="KW-0862">Zinc</keyword>
<keyword evidence="5" id="KW-1185">Reference proteome</keyword>
<dbReference type="Gene3D" id="3.30.60.20">
    <property type="match status" value="1"/>
</dbReference>
<dbReference type="Pfam" id="PF00130">
    <property type="entry name" value="C1_1"/>
    <property type="match status" value="1"/>
</dbReference>
<dbReference type="InterPro" id="IPR046349">
    <property type="entry name" value="C1-like_sf"/>
</dbReference>
<keyword evidence="1" id="KW-0479">Metal-binding</keyword>
<dbReference type="GO" id="GO:0016477">
    <property type="term" value="P:cell migration"/>
    <property type="evidence" value="ECO:0007669"/>
    <property type="project" value="TreeGrafter"/>
</dbReference>
<organism evidence="4 5">
    <name type="scientific">Dibothriocephalus latus</name>
    <name type="common">Fish tapeworm</name>
    <name type="synonym">Diphyllobothrium latum</name>
    <dbReference type="NCBI Taxonomy" id="60516"/>
    <lineage>
        <taxon>Eukaryota</taxon>
        <taxon>Metazoa</taxon>
        <taxon>Spiralia</taxon>
        <taxon>Lophotrochozoa</taxon>
        <taxon>Platyhelminthes</taxon>
        <taxon>Cestoda</taxon>
        <taxon>Eucestoda</taxon>
        <taxon>Diphyllobothriidea</taxon>
        <taxon>Diphyllobothriidae</taxon>
        <taxon>Dibothriocephalus</taxon>
    </lineage>
</organism>
<dbReference type="SUPFAM" id="SSF57889">
    <property type="entry name" value="Cysteine-rich domain"/>
    <property type="match status" value="1"/>
</dbReference>
<dbReference type="SMART" id="SM00109">
    <property type="entry name" value="C1"/>
    <property type="match status" value="1"/>
</dbReference>
<name>A0A3P7L588_DIBLA</name>
<dbReference type="InterPro" id="IPR002219">
    <property type="entry name" value="PKC_DAG/PE"/>
</dbReference>
<dbReference type="PROSITE" id="PS50081">
    <property type="entry name" value="ZF_DAG_PE_2"/>
    <property type="match status" value="1"/>
</dbReference>
<evidence type="ECO:0000256" key="2">
    <source>
        <dbReference type="ARBA" id="ARBA00022833"/>
    </source>
</evidence>
<dbReference type="GO" id="GO:0005085">
    <property type="term" value="F:guanyl-nucleotide exchange factor activity"/>
    <property type="evidence" value="ECO:0007669"/>
    <property type="project" value="TreeGrafter"/>
</dbReference>
<gene>
    <name evidence="4" type="ORF">DILT_LOCUS4581</name>
</gene>
<reference evidence="4 5" key="1">
    <citation type="submission" date="2018-11" db="EMBL/GenBank/DDBJ databases">
        <authorList>
            <consortium name="Pathogen Informatics"/>
        </authorList>
    </citation>
    <scope>NUCLEOTIDE SEQUENCE [LARGE SCALE GENOMIC DNA]</scope>
</reference>
<dbReference type="OrthoDB" id="5340910at2759"/>
<dbReference type="PANTHER" id="PTHR45818">
    <property type="entry name" value="PROTEIN VAV"/>
    <property type="match status" value="1"/>
</dbReference>